<comment type="similarity">
    <text evidence="8">Belongs to the cytochrome P450 family.</text>
</comment>
<dbReference type="PANTHER" id="PTHR47947:SF43">
    <property type="entry name" value="CYTOCHROME P450-RELATED"/>
    <property type="match status" value="1"/>
</dbReference>
<dbReference type="InterPro" id="IPR002401">
    <property type="entry name" value="Cyt_P450_E_grp-I"/>
</dbReference>
<keyword evidence="6 8" id="KW-0503">Monooxygenase</keyword>
<sequence>MEFNLSFSTLAAIFFVTIILVLHILNRKRVNREPPKAKGAWPIIGHLHFLGGSRLPHRVLSDMADRYGPIFTMKLGVHKVLVVSNGEIAKECYTTNDKIFASRPKSTAAEIMGYNYALVGLSSYGDYWRNMRKMLTLEVFSQRRVQMLEHVRVSELKASMKDIYETWLKNKESDGSNMVKVDLSEWLGNLMLNVVLRILSRKRFPLDHKESIRSQKAVRNFFELLGTFVVSDFIPFLNAFDLGGYKKKMKMAGKDMDDILEGWLKEHKREKELGKQHEGNQVFIDVMITRLKDASEDVFPGYDHDTVIKASCLAILIAASDTMAVTLTWALSSLLNNPKTMQMAQDEIDEHVGRKRLVEQSDMKKLVYLQAIVKETLRLHPPGPLSVPRVSTEDCVVSGYNIPKGTRLFVNLWKLQRDPNVWLDPHEFKPERFLATHKDIDMKGNNFELIPFSSGRRMCPGVYFTLEFLPLTLASVLQQFMITKASDELIDMAEGVGLTTTKATPLEVLMAPRLPLSMYSSFTP</sequence>
<dbReference type="AlphaFoldDB" id="A0AAD8L6B1"/>
<keyword evidence="9" id="KW-1133">Transmembrane helix</keyword>
<reference evidence="10" key="1">
    <citation type="journal article" date="2023" name="bioRxiv">
        <title>Improved chromosome-level genome assembly for marigold (Tagetes erecta).</title>
        <authorList>
            <person name="Jiang F."/>
            <person name="Yuan L."/>
            <person name="Wang S."/>
            <person name="Wang H."/>
            <person name="Xu D."/>
            <person name="Wang A."/>
            <person name="Fan W."/>
        </authorList>
    </citation>
    <scope>NUCLEOTIDE SEQUENCE</scope>
    <source>
        <strain evidence="10">WSJ</strain>
        <tissue evidence="10">Leaf</tissue>
    </source>
</reference>
<keyword evidence="5 7" id="KW-0408">Iron</keyword>
<feature type="transmembrane region" description="Helical" evidence="9">
    <location>
        <begin position="221"/>
        <end position="240"/>
    </location>
</feature>
<evidence type="ECO:0000256" key="3">
    <source>
        <dbReference type="ARBA" id="ARBA00022723"/>
    </source>
</evidence>
<dbReference type="Proteomes" id="UP001229421">
    <property type="component" value="Unassembled WGS sequence"/>
</dbReference>
<evidence type="ECO:0000313" key="11">
    <source>
        <dbReference type="Proteomes" id="UP001229421"/>
    </source>
</evidence>
<dbReference type="GO" id="GO:0004497">
    <property type="term" value="F:monooxygenase activity"/>
    <property type="evidence" value="ECO:0007669"/>
    <property type="project" value="UniProtKB-KW"/>
</dbReference>
<evidence type="ECO:0000256" key="4">
    <source>
        <dbReference type="ARBA" id="ARBA00023002"/>
    </source>
</evidence>
<dbReference type="PROSITE" id="PS00086">
    <property type="entry name" value="CYTOCHROME_P450"/>
    <property type="match status" value="1"/>
</dbReference>
<evidence type="ECO:0000256" key="8">
    <source>
        <dbReference type="RuleBase" id="RU000461"/>
    </source>
</evidence>
<keyword evidence="9" id="KW-0812">Transmembrane</keyword>
<keyword evidence="11" id="KW-1185">Reference proteome</keyword>
<evidence type="ECO:0000256" key="5">
    <source>
        <dbReference type="ARBA" id="ARBA00023004"/>
    </source>
</evidence>
<comment type="cofactor">
    <cofactor evidence="1 7">
        <name>heme</name>
        <dbReference type="ChEBI" id="CHEBI:30413"/>
    </cofactor>
</comment>
<comment type="caution">
    <text evidence="10">The sequence shown here is derived from an EMBL/GenBank/DDBJ whole genome shotgun (WGS) entry which is preliminary data.</text>
</comment>
<evidence type="ECO:0000256" key="2">
    <source>
        <dbReference type="ARBA" id="ARBA00022617"/>
    </source>
</evidence>
<dbReference type="PANTHER" id="PTHR47947">
    <property type="entry name" value="CYTOCHROME P450 82C3-RELATED"/>
    <property type="match status" value="1"/>
</dbReference>
<name>A0AAD8L6B1_TARER</name>
<evidence type="ECO:0000256" key="7">
    <source>
        <dbReference type="PIRSR" id="PIRSR602401-1"/>
    </source>
</evidence>
<keyword evidence="4 8" id="KW-0560">Oxidoreductase</keyword>
<keyword evidence="3 7" id="KW-0479">Metal-binding</keyword>
<protein>
    <recommendedName>
        <fullName evidence="12">Cytochrome P450</fullName>
    </recommendedName>
</protein>
<dbReference type="Pfam" id="PF00067">
    <property type="entry name" value="p450"/>
    <property type="match status" value="1"/>
</dbReference>
<dbReference type="EMBL" id="JAUHHV010000002">
    <property type="protein sequence ID" value="KAK1433526.1"/>
    <property type="molecule type" value="Genomic_DNA"/>
</dbReference>
<keyword evidence="2 7" id="KW-0349">Heme</keyword>
<dbReference type="SUPFAM" id="SSF48264">
    <property type="entry name" value="Cytochrome P450"/>
    <property type="match status" value="1"/>
</dbReference>
<evidence type="ECO:0000256" key="9">
    <source>
        <dbReference type="SAM" id="Phobius"/>
    </source>
</evidence>
<keyword evidence="9" id="KW-0472">Membrane</keyword>
<dbReference type="GO" id="GO:0016705">
    <property type="term" value="F:oxidoreductase activity, acting on paired donors, with incorporation or reduction of molecular oxygen"/>
    <property type="evidence" value="ECO:0007669"/>
    <property type="project" value="InterPro"/>
</dbReference>
<dbReference type="GO" id="GO:0020037">
    <property type="term" value="F:heme binding"/>
    <property type="evidence" value="ECO:0007669"/>
    <property type="project" value="InterPro"/>
</dbReference>
<dbReference type="InterPro" id="IPR050651">
    <property type="entry name" value="Plant_Cytochrome_P450_Monoox"/>
</dbReference>
<evidence type="ECO:0000256" key="6">
    <source>
        <dbReference type="ARBA" id="ARBA00023033"/>
    </source>
</evidence>
<dbReference type="GO" id="GO:0005506">
    <property type="term" value="F:iron ion binding"/>
    <property type="evidence" value="ECO:0007669"/>
    <property type="project" value="InterPro"/>
</dbReference>
<evidence type="ECO:0008006" key="12">
    <source>
        <dbReference type="Google" id="ProtNLM"/>
    </source>
</evidence>
<feature type="binding site" description="axial binding residue" evidence="7">
    <location>
        <position position="459"/>
    </location>
    <ligand>
        <name>heme</name>
        <dbReference type="ChEBI" id="CHEBI:30413"/>
    </ligand>
    <ligandPart>
        <name>Fe</name>
        <dbReference type="ChEBI" id="CHEBI:18248"/>
    </ligandPart>
</feature>
<feature type="transmembrane region" description="Helical" evidence="9">
    <location>
        <begin position="6"/>
        <end position="25"/>
    </location>
</feature>
<proteinExistence type="inferred from homology"/>
<evidence type="ECO:0000256" key="1">
    <source>
        <dbReference type="ARBA" id="ARBA00001971"/>
    </source>
</evidence>
<gene>
    <name evidence="10" type="ORF">QVD17_10437</name>
</gene>
<dbReference type="FunFam" id="1.10.630.10:FF:000026">
    <property type="entry name" value="Cytochrome P450 82C4"/>
    <property type="match status" value="1"/>
</dbReference>
<dbReference type="InterPro" id="IPR001128">
    <property type="entry name" value="Cyt_P450"/>
</dbReference>
<dbReference type="PRINTS" id="PR00385">
    <property type="entry name" value="P450"/>
</dbReference>
<dbReference type="InterPro" id="IPR036396">
    <property type="entry name" value="Cyt_P450_sf"/>
</dbReference>
<organism evidence="10 11">
    <name type="scientific">Tagetes erecta</name>
    <name type="common">African marigold</name>
    <dbReference type="NCBI Taxonomy" id="13708"/>
    <lineage>
        <taxon>Eukaryota</taxon>
        <taxon>Viridiplantae</taxon>
        <taxon>Streptophyta</taxon>
        <taxon>Embryophyta</taxon>
        <taxon>Tracheophyta</taxon>
        <taxon>Spermatophyta</taxon>
        <taxon>Magnoliopsida</taxon>
        <taxon>eudicotyledons</taxon>
        <taxon>Gunneridae</taxon>
        <taxon>Pentapetalae</taxon>
        <taxon>asterids</taxon>
        <taxon>campanulids</taxon>
        <taxon>Asterales</taxon>
        <taxon>Asteraceae</taxon>
        <taxon>Asteroideae</taxon>
        <taxon>Heliantheae alliance</taxon>
        <taxon>Tageteae</taxon>
        <taxon>Tagetes</taxon>
    </lineage>
</organism>
<dbReference type="PRINTS" id="PR00463">
    <property type="entry name" value="EP450I"/>
</dbReference>
<dbReference type="Gene3D" id="1.10.630.10">
    <property type="entry name" value="Cytochrome P450"/>
    <property type="match status" value="1"/>
</dbReference>
<evidence type="ECO:0000313" key="10">
    <source>
        <dbReference type="EMBL" id="KAK1433526.1"/>
    </source>
</evidence>
<dbReference type="InterPro" id="IPR017972">
    <property type="entry name" value="Cyt_P450_CS"/>
</dbReference>
<accession>A0AAD8L6B1</accession>